<dbReference type="GeneID" id="108742850"/>
<feature type="transmembrane region" description="Helical" evidence="9">
    <location>
        <begin position="118"/>
        <end position="139"/>
    </location>
</feature>
<feature type="transmembrane region" description="Helical" evidence="9">
    <location>
        <begin position="57"/>
        <end position="75"/>
    </location>
</feature>
<dbReference type="STRING" id="224129.A0A1W4XMS8"/>
<dbReference type="GO" id="GO:0005886">
    <property type="term" value="C:plasma membrane"/>
    <property type="evidence" value="ECO:0007669"/>
    <property type="project" value="TreeGrafter"/>
</dbReference>
<dbReference type="SUPFAM" id="SSF161070">
    <property type="entry name" value="SNF-like"/>
    <property type="match status" value="1"/>
</dbReference>
<dbReference type="KEGG" id="apln:108742850"/>
<dbReference type="GO" id="GO:0035725">
    <property type="term" value="P:sodium ion transmembrane transport"/>
    <property type="evidence" value="ECO:0007669"/>
    <property type="project" value="TreeGrafter"/>
</dbReference>
<protein>
    <submittedName>
        <fullName evidence="11">Sodium-dependent dopamine transporter-like</fullName>
    </submittedName>
</protein>
<feature type="disulfide bond" evidence="8">
    <location>
        <begin position="168"/>
        <end position="177"/>
    </location>
</feature>
<dbReference type="RefSeq" id="XP_018333690.1">
    <property type="nucleotide sequence ID" value="XM_018478188.2"/>
</dbReference>
<dbReference type="OrthoDB" id="6753526at2759"/>
<evidence type="ECO:0000313" key="11">
    <source>
        <dbReference type="RefSeq" id="XP_018333690.1"/>
    </source>
</evidence>
<dbReference type="GO" id="GO:0015293">
    <property type="term" value="F:symporter activity"/>
    <property type="evidence" value="ECO:0007669"/>
    <property type="project" value="UniProtKB-KW"/>
</dbReference>
<comment type="similarity">
    <text evidence="2">Belongs to the sodium:neurotransmitter symporter (SNF) (TC 2.A.22) family.</text>
</comment>
<dbReference type="InterPro" id="IPR000175">
    <property type="entry name" value="Na/ntran_symport"/>
</dbReference>
<evidence type="ECO:0000256" key="2">
    <source>
        <dbReference type="ARBA" id="ARBA00006459"/>
    </source>
</evidence>
<name>A0A1W4XMS8_AGRPL</name>
<keyword evidence="6 9" id="KW-1133">Transmembrane helix</keyword>
<gene>
    <name evidence="11" type="primary">LOC108742850</name>
</gene>
<feature type="transmembrane region" description="Helical" evidence="9">
    <location>
        <begin position="387"/>
        <end position="411"/>
    </location>
</feature>
<evidence type="ECO:0000256" key="4">
    <source>
        <dbReference type="ARBA" id="ARBA00022692"/>
    </source>
</evidence>
<evidence type="ECO:0000256" key="6">
    <source>
        <dbReference type="ARBA" id="ARBA00022989"/>
    </source>
</evidence>
<dbReference type="PANTHER" id="PTHR11616:SF240">
    <property type="entry name" value="BLOATED TUBULES, ISOFORM B-RELATED"/>
    <property type="match status" value="1"/>
</dbReference>
<evidence type="ECO:0000256" key="1">
    <source>
        <dbReference type="ARBA" id="ARBA00004141"/>
    </source>
</evidence>
<comment type="subcellular location">
    <subcellularLocation>
        <location evidence="1">Membrane</location>
        <topology evidence="1">Multi-pass membrane protein</topology>
    </subcellularLocation>
</comment>
<feature type="transmembrane region" description="Helical" evidence="9">
    <location>
        <begin position="242"/>
        <end position="259"/>
    </location>
</feature>
<feature type="transmembrane region" description="Helical" evidence="9">
    <location>
        <begin position="477"/>
        <end position="498"/>
    </location>
</feature>
<dbReference type="InParanoid" id="A0A1W4XMS8"/>
<dbReference type="PANTHER" id="PTHR11616">
    <property type="entry name" value="SODIUM/CHLORIDE DEPENDENT TRANSPORTER"/>
    <property type="match status" value="1"/>
</dbReference>
<dbReference type="Proteomes" id="UP000192223">
    <property type="component" value="Unplaced"/>
</dbReference>
<feature type="transmembrane region" description="Helical" evidence="9">
    <location>
        <begin position="266"/>
        <end position="286"/>
    </location>
</feature>
<feature type="transmembrane region" description="Helical" evidence="9">
    <location>
        <begin position="518"/>
        <end position="540"/>
    </location>
</feature>
<organism evidence="10 11">
    <name type="scientific">Agrilus planipennis</name>
    <name type="common">Emerald ash borer</name>
    <name type="synonym">Agrilus marcopoli</name>
    <dbReference type="NCBI Taxonomy" id="224129"/>
    <lineage>
        <taxon>Eukaryota</taxon>
        <taxon>Metazoa</taxon>
        <taxon>Ecdysozoa</taxon>
        <taxon>Arthropoda</taxon>
        <taxon>Hexapoda</taxon>
        <taxon>Insecta</taxon>
        <taxon>Pterygota</taxon>
        <taxon>Neoptera</taxon>
        <taxon>Endopterygota</taxon>
        <taxon>Coleoptera</taxon>
        <taxon>Polyphaga</taxon>
        <taxon>Elateriformia</taxon>
        <taxon>Buprestoidea</taxon>
        <taxon>Buprestidae</taxon>
        <taxon>Agrilinae</taxon>
        <taxon>Agrilus</taxon>
    </lineage>
</organism>
<dbReference type="Pfam" id="PF00209">
    <property type="entry name" value="SNF"/>
    <property type="match status" value="1"/>
</dbReference>
<dbReference type="GO" id="GO:0006865">
    <property type="term" value="P:amino acid transport"/>
    <property type="evidence" value="ECO:0007669"/>
    <property type="project" value="TreeGrafter"/>
</dbReference>
<evidence type="ECO:0000256" key="8">
    <source>
        <dbReference type="PIRSR" id="PIRSR600175-2"/>
    </source>
</evidence>
<feature type="transmembrane region" description="Helical" evidence="9">
    <location>
        <begin position="87"/>
        <end position="111"/>
    </location>
</feature>
<dbReference type="PROSITE" id="PS50267">
    <property type="entry name" value="NA_NEUROTRAN_SYMP_3"/>
    <property type="match status" value="1"/>
</dbReference>
<keyword evidence="4 9" id="KW-0812">Transmembrane</keyword>
<evidence type="ECO:0000256" key="7">
    <source>
        <dbReference type="ARBA" id="ARBA00023136"/>
    </source>
</evidence>
<keyword evidence="8" id="KW-1015">Disulfide bond</keyword>
<dbReference type="AlphaFoldDB" id="A0A1W4XMS8"/>
<feature type="transmembrane region" description="Helical" evidence="9">
    <location>
        <begin position="552"/>
        <end position="574"/>
    </location>
</feature>
<keyword evidence="10" id="KW-1185">Reference proteome</keyword>
<keyword evidence="3" id="KW-0813">Transport</keyword>
<evidence type="ECO:0000256" key="5">
    <source>
        <dbReference type="ARBA" id="ARBA00022847"/>
    </source>
</evidence>
<feature type="transmembrane region" description="Helical" evidence="9">
    <location>
        <begin position="446"/>
        <end position="465"/>
    </location>
</feature>
<evidence type="ECO:0000313" key="10">
    <source>
        <dbReference type="Proteomes" id="UP000192223"/>
    </source>
</evidence>
<reference evidence="11" key="1">
    <citation type="submission" date="2025-08" db="UniProtKB">
        <authorList>
            <consortium name="RefSeq"/>
        </authorList>
    </citation>
    <scope>IDENTIFICATION</scope>
    <source>
        <tissue evidence="11">Entire body</tissue>
    </source>
</reference>
<keyword evidence="7 9" id="KW-0472">Membrane</keyword>
<evidence type="ECO:0000256" key="9">
    <source>
        <dbReference type="SAM" id="Phobius"/>
    </source>
</evidence>
<accession>A0A1W4XMS8</accession>
<proteinExistence type="inferred from homology"/>
<feature type="transmembrane region" description="Helical" evidence="9">
    <location>
        <begin position="344"/>
        <end position="367"/>
    </location>
</feature>
<keyword evidence="5" id="KW-0769">Symport</keyword>
<sequence>MAAVHLAKEHLPSTNTKTRFQEQIRLKELKSQKGLGFTKRLNNIFSGKRKYLSYRHYIIIVFSFQLRCETIIAFVHWTLHYGAVNMFVGYCIITAIFEMPLMLLFTFLGMYCRKTIIGIWDCLPVMKGVAISVLLLITFDNVLDASYASLASRYLFDIFSSPLPWFTCNFRGATEFCYVPFANFTSDKYNTSWEDDCCGLGYEFDNCVEKLPPPQSAAEFLRYNKEGYNVQGEDFRQINFEWALSVGIFWTIIYFSVLLGMEKMKFFIVICSVCACIFPVFIYLFIALRESKVYNETRLIIRKSPLFDKTFWMHIVNITTKCATPGFLVYVASLAPDDADPLKTTVLTTIFRATYLSLGFLGVPSFIGGYLEDFNAPYKCVGGRGRVAIFAMGTHLISIIPGHVLILLLWFTSITFQCVMLTLAHVLAAIDSLADGIPYFSKHRTVVTFVFVAVSYAFNCLVATAHRYDLFFSLRKSSLIIVQMIIFSLSLIGIVFIYGAHRLKNDYHFAFNRPISNYWIMLWKIDAILSLTFLFFMVESARVGLSEETYKIANYIVLAVTISPIIVCLLWKYYKCLKYQDLSSFFKSSAKWAYYQHRKARFRKIFNPNKQKYKNVTLKCQHRCLTGSVLFKKELVRQESMLQIFSTKHNVENADNFKFD</sequence>
<feature type="transmembrane region" description="Helical" evidence="9">
    <location>
        <begin position="311"/>
        <end position="332"/>
    </location>
</feature>
<evidence type="ECO:0000256" key="3">
    <source>
        <dbReference type="ARBA" id="ARBA00022448"/>
    </source>
</evidence>
<dbReference type="InterPro" id="IPR037272">
    <property type="entry name" value="SNS_sf"/>
</dbReference>